<evidence type="ECO:0000313" key="2">
    <source>
        <dbReference type="EMBL" id="CAB0015936.1"/>
    </source>
</evidence>
<sequence length="73" mass="7803">MKPSTSPVGEGNISGSRGRRARGDGEIAPRLGSPAAPAVRQSPAESRTACFTNLTHPYWTIRAQYATCVRFIA</sequence>
<feature type="region of interest" description="Disordered" evidence="1">
    <location>
        <begin position="1"/>
        <end position="46"/>
    </location>
</feature>
<dbReference type="EMBL" id="CADCXU010029773">
    <property type="protein sequence ID" value="CAB0015936.1"/>
    <property type="molecule type" value="Genomic_DNA"/>
</dbReference>
<keyword evidence="3" id="KW-1185">Reference proteome</keyword>
<proteinExistence type="predicted"/>
<dbReference type="AlphaFoldDB" id="A0A6H5HNL3"/>
<accession>A0A6H5HNL3</accession>
<reference evidence="2 3" key="1">
    <citation type="submission" date="2020-02" db="EMBL/GenBank/DDBJ databases">
        <authorList>
            <person name="Ferguson B K."/>
        </authorList>
    </citation>
    <scope>NUCLEOTIDE SEQUENCE [LARGE SCALE GENOMIC DNA]</scope>
</reference>
<gene>
    <name evidence="2" type="ORF">NTEN_LOCUS20276</name>
</gene>
<name>A0A6H5HNL3_9HEMI</name>
<evidence type="ECO:0000256" key="1">
    <source>
        <dbReference type="SAM" id="MobiDB-lite"/>
    </source>
</evidence>
<evidence type="ECO:0000313" key="3">
    <source>
        <dbReference type="Proteomes" id="UP000479000"/>
    </source>
</evidence>
<organism evidence="2 3">
    <name type="scientific">Nesidiocoris tenuis</name>
    <dbReference type="NCBI Taxonomy" id="355587"/>
    <lineage>
        <taxon>Eukaryota</taxon>
        <taxon>Metazoa</taxon>
        <taxon>Ecdysozoa</taxon>
        <taxon>Arthropoda</taxon>
        <taxon>Hexapoda</taxon>
        <taxon>Insecta</taxon>
        <taxon>Pterygota</taxon>
        <taxon>Neoptera</taxon>
        <taxon>Paraneoptera</taxon>
        <taxon>Hemiptera</taxon>
        <taxon>Heteroptera</taxon>
        <taxon>Panheteroptera</taxon>
        <taxon>Cimicomorpha</taxon>
        <taxon>Miridae</taxon>
        <taxon>Dicyphina</taxon>
        <taxon>Nesidiocoris</taxon>
    </lineage>
</organism>
<dbReference type="Proteomes" id="UP000479000">
    <property type="component" value="Unassembled WGS sequence"/>
</dbReference>
<protein>
    <submittedName>
        <fullName evidence="2">Uncharacterized protein</fullName>
    </submittedName>
</protein>